<evidence type="ECO:0000313" key="3">
    <source>
        <dbReference type="Proteomes" id="UP001595846"/>
    </source>
</evidence>
<feature type="transmembrane region" description="Helical" evidence="1">
    <location>
        <begin position="62"/>
        <end position="79"/>
    </location>
</feature>
<name>A0ABD5NJC1_9EURY</name>
<keyword evidence="1" id="KW-1133">Transmembrane helix</keyword>
<reference evidence="2 3" key="1">
    <citation type="journal article" date="2019" name="Int. J. Syst. Evol. Microbiol.">
        <title>The Global Catalogue of Microorganisms (GCM) 10K type strain sequencing project: providing services to taxonomists for standard genome sequencing and annotation.</title>
        <authorList>
            <consortium name="The Broad Institute Genomics Platform"/>
            <consortium name="The Broad Institute Genome Sequencing Center for Infectious Disease"/>
            <person name="Wu L."/>
            <person name="Ma J."/>
        </authorList>
    </citation>
    <scope>NUCLEOTIDE SEQUENCE [LARGE SCALE GENOMIC DNA]</scope>
    <source>
        <strain evidence="2 3">IBRC-M 10256</strain>
    </source>
</reference>
<dbReference type="AlphaFoldDB" id="A0ABD5NJC1"/>
<feature type="transmembrane region" description="Helical" evidence="1">
    <location>
        <begin position="116"/>
        <end position="138"/>
    </location>
</feature>
<dbReference type="GeneID" id="73904773"/>
<keyword evidence="1" id="KW-0472">Membrane</keyword>
<feature type="transmembrane region" description="Helical" evidence="1">
    <location>
        <begin position="37"/>
        <end position="55"/>
    </location>
</feature>
<feature type="transmembrane region" description="Helical" evidence="1">
    <location>
        <begin position="12"/>
        <end position="31"/>
    </location>
</feature>
<evidence type="ECO:0000313" key="2">
    <source>
        <dbReference type="EMBL" id="MFC3957063.1"/>
    </source>
</evidence>
<dbReference type="EMBL" id="JBHSAQ010000001">
    <property type="protein sequence ID" value="MFC3957063.1"/>
    <property type="molecule type" value="Genomic_DNA"/>
</dbReference>
<keyword evidence="1" id="KW-0812">Transmembrane</keyword>
<sequence>MTDRNALLRRERSNAAIGWVIVIGLGLAAVATLVRGAVLWTSLTATIVALAVLPAFRRRTPFVLPPWEVLLVAAVPVWVRLFGAFPIAGFLTVAAIALLVTVELDAYTPVEMTPRFAAGFVVVTTMAVAGLWVIAQWVSDAAVGTAFLTSVEEVMWDLVFATAFGGLFGVFFVVYVSRRDDASLDGSGEAS</sequence>
<evidence type="ECO:0000256" key="1">
    <source>
        <dbReference type="SAM" id="Phobius"/>
    </source>
</evidence>
<organism evidence="2 3">
    <name type="scientific">Halovivax cerinus</name>
    <dbReference type="NCBI Taxonomy" id="1487865"/>
    <lineage>
        <taxon>Archaea</taxon>
        <taxon>Methanobacteriati</taxon>
        <taxon>Methanobacteriota</taxon>
        <taxon>Stenosarchaea group</taxon>
        <taxon>Halobacteria</taxon>
        <taxon>Halobacteriales</taxon>
        <taxon>Natrialbaceae</taxon>
        <taxon>Halovivax</taxon>
    </lineage>
</organism>
<keyword evidence="3" id="KW-1185">Reference proteome</keyword>
<accession>A0ABD5NJC1</accession>
<feature type="transmembrane region" description="Helical" evidence="1">
    <location>
        <begin position="158"/>
        <end position="176"/>
    </location>
</feature>
<dbReference type="Proteomes" id="UP001595846">
    <property type="component" value="Unassembled WGS sequence"/>
</dbReference>
<protein>
    <submittedName>
        <fullName evidence="2">Uncharacterized protein</fullName>
    </submittedName>
</protein>
<feature type="transmembrane region" description="Helical" evidence="1">
    <location>
        <begin position="85"/>
        <end position="104"/>
    </location>
</feature>
<comment type="caution">
    <text evidence="2">The sequence shown here is derived from an EMBL/GenBank/DDBJ whole genome shotgun (WGS) entry which is preliminary data.</text>
</comment>
<dbReference type="RefSeq" id="WP_256532006.1">
    <property type="nucleotide sequence ID" value="NZ_CP101824.1"/>
</dbReference>
<gene>
    <name evidence="2" type="ORF">ACFOUR_01575</name>
</gene>
<proteinExistence type="predicted"/>